<name>A0A1Q9CP57_SYMMI</name>
<feature type="compositionally biased region" description="Basic and acidic residues" evidence="9">
    <location>
        <begin position="788"/>
        <end position="798"/>
    </location>
</feature>
<keyword evidence="7" id="KW-0378">Hydrolase</keyword>
<feature type="region of interest" description="Disordered" evidence="9">
    <location>
        <begin position="786"/>
        <end position="808"/>
    </location>
</feature>
<dbReference type="InterPro" id="IPR038765">
    <property type="entry name" value="Papain-like_cys_pep_sf"/>
</dbReference>
<dbReference type="PANTHER" id="PTHR33447">
    <property type="entry name" value="GLUTATHIONE GAMMA-GLUTAMYLCYSTEINYLTRANSFERASE"/>
    <property type="match status" value="1"/>
</dbReference>
<keyword evidence="3" id="KW-0104">Cadmium</keyword>
<keyword evidence="12" id="KW-1185">Reference proteome</keyword>
<dbReference type="GO" id="GO:0010038">
    <property type="term" value="P:response to metal ion"/>
    <property type="evidence" value="ECO:0007669"/>
    <property type="project" value="InterPro"/>
</dbReference>
<accession>A0A1Q9CP57</accession>
<dbReference type="PANTHER" id="PTHR33447:SF20">
    <property type="entry name" value="GLUTATHIONE GAMMA-GLUTAMYLCYSTEINYLTRANSFERASE"/>
    <property type="match status" value="1"/>
</dbReference>
<feature type="compositionally biased region" description="Basic residues" evidence="9">
    <location>
        <begin position="799"/>
        <end position="808"/>
    </location>
</feature>
<organism evidence="11 12">
    <name type="scientific">Symbiodinium microadriaticum</name>
    <name type="common">Dinoflagellate</name>
    <name type="synonym">Zooxanthella microadriatica</name>
    <dbReference type="NCBI Taxonomy" id="2951"/>
    <lineage>
        <taxon>Eukaryota</taxon>
        <taxon>Sar</taxon>
        <taxon>Alveolata</taxon>
        <taxon>Dinophyceae</taxon>
        <taxon>Suessiales</taxon>
        <taxon>Symbiodiniaceae</taxon>
        <taxon>Symbiodinium</taxon>
    </lineage>
</organism>
<evidence type="ECO:0000256" key="1">
    <source>
        <dbReference type="ARBA" id="ARBA00006534"/>
    </source>
</evidence>
<dbReference type="GO" id="GO:0046938">
    <property type="term" value="P:phytochelatin biosynthetic process"/>
    <property type="evidence" value="ECO:0007669"/>
    <property type="project" value="InterPro"/>
</dbReference>
<dbReference type="InterPro" id="IPR007719">
    <property type="entry name" value="PCS_N"/>
</dbReference>
<protein>
    <recommendedName>
        <fullName evidence="2">glutathione gamma-glutamylcysteinyltransferase</fullName>
        <ecNumber evidence="2">2.3.2.15</ecNumber>
    </recommendedName>
</protein>
<gene>
    <name evidence="11" type="primary">SPAC3H1.10</name>
    <name evidence="11" type="ORF">AK812_SmicGene34365</name>
</gene>
<dbReference type="GO" id="GO:0008236">
    <property type="term" value="F:serine-type peptidase activity"/>
    <property type="evidence" value="ECO:0007669"/>
    <property type="project" value="UniProtKB-KW"/>
</dbReference>
<dbReference type="EC" id="2.3.2.15" evidence="2"/>
<dbReference type="SUPFAM" id="SSF54001">
    <property type="entry name" value="Cysteine proteinases"/>
    <property type="match status" value="1"/>
</dbReference>
<evidence type="ECO:0000256" key="3">
    <source>
        <dbReference type="ARBA" id="ARBA00022539"/>
    </source>
</evidence>
<evidence type="ECO:0000313" key="11">
    <source>
        <dbReference type="EMBL" id="OLP84719.1"/>
    </source>
</evidence>
<evidence type="ECO:0000259" key="10">
    <source>
        <dbReference type="PROSITE" id="PS51443"/>
    </source>
</evidence>
<evidence type="ECO:0000313" key="12">
    <source>
        <dbReference type="Proteomes" id="UP000186817"/>
    </source>
</evidence>
<dbReference type="OrthoDB" id="433860at2759"/>
<dbReference type="AlphaFoldDB" id="A0A1Q9CP57"/>
<dbReference type="Pfam" id="PF26188">
    <property type="entry name" value="RESC6"/>
    <property type="match status" value="1"/>
</dbReference>
<dbReference type="Proteomes" id="UP000186817">
    <property type="component" value="Unassembled WGS sequence"/>
</dbReference>
<keyword evidence="8" id="KW-0720">Serine protease</keyword>
<keyword evidence="6" id="KW-0479">Metal-binding</keyword>
<reference evidence="11 12" key="1">
    <citation type="submission" date="2016-02" db="EMBL/GenBank/DDBJ databases">
        <title>Genome analysis of coral dinoflagellate symbionts highlights evolutionary adaptations to a symbiotic lifestyle.</title>
        <authorList>
            <person name="Aranda M."/>
            <person name="Li Y."/>
            <person name="Liew Y.J."/>
            <person name="Baumgarten S."/>
            <person name="Simakov O."/>
            <person name="Wilson M."/>
            <person name="Piel J."/>
            <person name="Ashoor H."/>
            <person name="Bougouffa S."/>
            <person name="Bajic V.B."/>
            <person name="Ryu T."/>
            <person name="Ravasi T."/>
            <person name="Bayer T."/>
            <person name="Micklem G."/>
            <person name="Kim H."/>
            <person name="Bhak J."/>
            <person name="Lajeunesse T.C."/>
            <person name="Voolstra C.R."/>
        </authorList>
    </citation>
    <scope>NUCLEOTIDE SEQUENCE [LARGE SCALE GENOMIC DNA]</scope>
    <source>
        <strain evidence="11 12">CCMP2467</strain>
    </source>
</reference>
<dbReference type="EMBL" id="LSRX01001022">
    <property type="protein sequence ID" value="OLP84719.1"/>
    <property type="molecule type" value="Genomic_DNA"/>
</dbReference>
<dbReference type="Pfam" id="PF05023">
    <property type="entry name" value="Phytochelatin"/>
    <property type="match status" value="1"/>
</dbReference>
<comment type="caution">
    <text evidence="11">The sequence shown here is derived from an EMBL/GenBank/DDBJ whole genome shotgun (WGS) entry which is preliminary data.</text>
</comment>
<dbReference type="Gene3D" id="3.90.70.30">
    <property type="entry name" value="Phytochelatin synthase, N-terminal domain"/>
    <property type="match status" value="1"/>
</dbReference>
<dbReference type="Gene3D" id="3.40.50.880">
    <property type="match status" value="1"/>
</dbReference>
<dbReference type="InterPro" id="IPR038156">
    <property type="entry name" value="PCS_N_sf"/>
</dbReference>
<dbReference type="PROSITE" id="PS51443">
    <property type="entry name" value="PCS"/>
    <property type="match status" value="1"/>
</dbReference>
<dbReference type="InterPro" id="IPR040409">
    <property type="entry name" value="PCS-like"/>
</dbReference>
<dbReference type="InterPro" id="IPR029062">
    <property type="entry name" value="Class_I_gatase-like"/>
</dbReference>
<dbReference type="InterPro" id="IPR058917">
    <property type="entry name" value="RESC6_dom"/>
</dbReference>
<dbReference type="InterPro" id="IPR005320">
    <property type="entry name" value="Peptidase_S51"/>
</dbReference>
<keyword evidence="5 11" id="KW-0808">Transferase</keyword>
<keyword evidence="4" id="KW-0645">Protease</keyword>
<evidence type="ECO:0000256" key="4">
    <source>
        <dbReference type="ARBA" id="ARBA00022670"/>
    </source>
</evidence>
<dbReference type="GO" id="GO:0046872">
    <property type="term" value="F:metal ion binding"/>
    <property type="evidence" value="ECO:0007669"/>
    <property type="project" value="UniProtKB-KW"/>
</dbReference>
<evidence type="ECO:0000256" key="8">
    <source>
        <dbReference type="ARBA" id="ARBA00022825"/>
    </source>
</evidence>
<evidence type="ECO:0000256" key="9">
    <source>
        <dbReference type="SAM" id="MobiDB-lite"/>
    </source>
</evidence>
<evidence type="ECO:0000256" key="7">
    <source>
        <dbReference type="ARBA" id="ARBA00022801"/>
    </source>
</evidence>
<dbReference type="GO" id="GO:0016756">
    <property type="term" value="F:glutathione gamma-glutamylcysteinyltransferase activity"/>
    <property type="evidence" value="ECO:0007669"/>
    <property type="project" value="UniProtKB-EC"/>
</dbReference>
<sequence length="1100" mass="121910">MWVKACHQFLRLDQGLVWNLGACPSTRCQIASSSWALPSTVGRRFVANTKQSGTSAAALSRQLADLARDPVKDASKKQDAAALCDRLARRLKTESSSFRAQDVIQLASSLQKLRQRNTLLLETMASHILRGMVSFPLFGLCNILNCFARLGYRNHQLMDAVATHTAEKANQLSPIDIASLVFAFAELAHQPRNHLLEACATRLQDCYLEVSGPNSAIILNSYARLEECNPDLFKALSRSVVQTEPRSFQVHHLSLVMNAFAKCLITGCMCELVQKLPEMAAMAWLVLATMLVSKVTGDRPQEDLIFLNTTSGSQLLRSASHAEPYWQLSPHFVTELPGMCGPTTAIMILNALAAQGLPAAVSEMYSYHSASFAQVYRYWDSQNVWNGSAAQCIKEQTSPWQGSVQQIGGMLRCHGAKATVVEASRSSLEQFRQTLVEAFSDNSLRFVGVNFDRKMLGQKGAGHHSPIGAYDRKSDRVLVMDVARYKYPPFWAGLTDVFLAMNSTEKEFFSTPRGYLVASMLHVRKSQTMHVLGDILASRTDELSPQNVSNIVHAFSRLSCYNVRLFQNLVTRVSSEDLKAYKLYELGVLCHNLAKLRSGGPTVYGAMFGELARRPAEDWEPKAVAQVLDAMRRRSAFSHEQLLAHTVRTVDGSYRSVDLNIWKLGQSAQYAKTTTFNLSMATLAARLSSGMLSPDAALRRPLLLCGQLLVGSVVLLPGVHDTFPRCFANSPPTRRLRDCPTRRKYASSSIPLLLASSIDPADSEGLLKILGVGEGPRLAYIGTARTAPRKDSERPLKDQRKKRRYEARHRSKMLGEALGASSVDNIFLEDMAKHSDGSARPLSNALKSALGNDGRGILFVDGGNTFWLWFHAKQAGLSTALRELRDSTSFAYVGVSAGAILSGRTCNTAYWKGWDDPTVVPSESLSESLDGLALIDQAVFPHYGPQWEETVSRCVGALPPDCTLLCIDEDNGKLLVLLFRCFFSNLDAYPVHPLTQASWCFVELDALNLAKDLCPDMPSDESTQGFPEGRFAMRRIFERLEDLNAHNTFTPTQRCHVQQLIRAYRYRFELDYGLMPQKVKSFCKSQFDISNSVVSSVAWS</sequence>
<evidence type="ECO:0000256" key="6">
    <source>
        <dbReference type="ARBA" id="ARBA00022723"/>
    </source>
</evidence>
<feature type="domain" description="Peptidase C83" evidence="10">
    <location>
        <begin position="289"/>
        <end position="523"/>
    </location>
</feature>
<evidence type="ECO:0000256" key="5">
    <source>
        <dbReference type="ARBA" id="ARBA00022679"/>
    </source>
</evidence>
<comment type="similarity">
    <text evidence="1">Belongs to the peptidase S51 family.</text>
</comment>
<evidence type="ECO:0000256" key="2">
    <source>
        <dbReference type="ARBA" id="ARBA00012468"/>
    </source>
</evidence>
<dbReference type="GO" id="GO:0006508">
    <property type="term" value="P:proteolysis"/>
    <property type="evidence" value="ECO:0007669"/>
    <property type="project" value="UniProtKB-KW"/>
</dbReference>
<proteinExistence type="inferred from homology"/>
<dbReference type="Pfam" id="PF03575">
    <property type="entry name" value="Peptidase_S51"/>
    <property type="match status" value="1"/>
</dbReference>